<dbReference type="InterPro" id="IPR019243">
    <property type="entry name" value="DUF2202"/>
</dbReference>
<dbReference type="eggNOG" id="COG4902">
    <property type="taxonomic scope" value="Bacteria"/>
</dbReference>
<feature type="domain" description="DUF2202" evidence="2">
    <location>
        <begin position="59"/>
        <end position="215"/>
    </location>
</feature>
<reference evidence="3 4" key="1">
    <citation type="submission" date="2016-11" db="EMBL/GenBank/DDBJ databases">
        <authorList>
            <person name="Jaros S."/>
            <person name="Januszkiewicz K."/>
            <person name="Wedrychowicz H."/>
        </authorList>
    </citation>
    <scope>NUCLEOTIDE SEQUENCE [LARGE SCALE GENOMIC DNA]</scope>
    <source>
        <strain evidence="3 4">CGMCC 1.12213</strain>
    </source>
</reference>
<evidence type="ECO:0000313" key="3">
    <source>
        <dbReference type="EMBL" id="SHI54384.1"/>
    </source>
</evidence>
<proteinExistence type="predicted"/>
<keyword evidence="1" id="KW-1133">Transmembrane helix</keyword>
<dbReference type="Gene3D" id="1.20.1260.10">
    <property type="match status" value="1"/>
</dbReference>
<evidence type="ECO:0000313" key="4">
    <source>
        <dbReference type="Proteomes" id="UP000184396"/>
    </source>
</evidence>
<dbReference type="InterPro" id="IPR009078">
    <property type="entry name" value="Ferritin-like_SF"/>
</dbReference>
<dbReference type="PROSITE" id="PS51257">
    <property type="entry name" value="PROKAR_LIPOPROTEIN"/>
    <property type="match status" value="1"/>
</dbReference>
<dbReference type="EMBL" id="FQYK01000002">
    <property type="protein sequence ID" value="SHI54384.1"/>
    <property type="molecule type" value="Genomic_DNA"/>
</dbReference>
<sequence length="222" mass="25418">MKNINHFKLFIIFTVFASVMLFISCSEDHNNEEDSIPILEEEVNEETSSETELNQADFEALLFMLEEEKLARDTYEYLGNIWALNQFSNIKLSEETHINLVANLLEVYKIDYNLLPAGEFQNQNLQELYNQFAIHGKIDLANALQIGATIEDLDIVDLENFINVTTNTAIIDVFENLQCGSRNHLRSFITSIEKSGGTYTPQFLTENEYNLIINSSGEQCKL</sequence>
<dbReference type="RefSeq" id="WP_019387612.1">
    <property type="nucleotide sequence ID" value="NZ_ALIH01000006.1"/>
</dbReference>
<dbReference type="CDD" id="cd01048">
    <property type="entry name" value="Ferritin_like_AB2"/>
    <property type="match status" value="1"/>
</dbReference>
<keyword evidence="1" id="KW-0472">Membrane</keyword>
<feature type="transmembrane region" description="Helical" evidence="1">
    <location>
        <begin position="7"/>
        <end position="24"/>
    </location>
</feature>
<dbReference type="STRING" id="1178825.SAMN05216261_0995"/>
<dbReference type="SUPFAM" id="SSF47240">
    <property type="entry name" value="Ferritin-like"/>
    <property type="match status" value="1"/>
</dbReference>
<evidence type="ECO:0000256" key="1">
    <source>
        <dbReference type="SAM" id="Phobius"/>
    </source>
</evidence>
<dbReference type="InterPro" id="IPR012347">
    <property type="entry name" value="Ferritin-like"/>
</dbReference>
<protein>
    <recommendedName>
        <fullName evidence="2">DUF2202 domain-containing protein</fullName>
    </recommendedName>
</protein>
<dbReference type="Pfam" id="PF09968">
    <property type="entry name" value="DUF2202"/>
    <property type="match status" value="1"/>
</dbReference>
<dbReference type="AlphaFoldDB" id="A0A1M6C0Y0"/>
<accession>A0A1M6C0Y0</accession>
<evidence type="ECO:0000259" key="2">
    <source>
        <dbReference type="Pfam" id="PF09968"/>
    </source>
</evidence>
<keyword evidence="4" id="KW-1185">Reference proteome</keyword>
<keyword evidence="1" id="KW-0812">Transmembrane</keyword>
<name>A0A1M6C0Y0_9FLAO</name>
<dbReference type="Proteomes" id="UP000184396">
    <property type="component" value="Unassembled WGS sequence"/>
</dbReference>
<gene>
    <name evidence="3" type="ORF">SAMN05216261_0995</name>
</gene>
<organism evidence="3 4">
    <name type="scientific">Algibacter luteus</name>
    <dbReference type="NCBI Taxonomy" id="1178825"/>
    <lineage>
        <taxon>Bacteria</taxon>
        <taxon>Pseudomonadati</taxon>
        <taxon>Bacteroidota</taxon>
        <taxon>Flavobacteriia</taxon>
        <taxon>Flavobacteriales</taxon>
        <taxon>Flavobacteriaceae</taxon>
        <taxon>Algibacter</taxon>
    </lineage>
</organism>